<dbReference type="Proteomes" id="UP000309668">
    <property type="component" value="Unassembled WGS sequence"/>
</dbReference>
<organism evidence="2 3">
    <name type="scientific">Qipengyuania marisflavi</name>
    <dbReference type="NCBI Taxonomy" id="2486356"/>
    <lineage>
        <taxon>Bacteria</taxon>
        <taxon>Pseudomonadati</taxon>
        <taxon>Pseudomonadota</taxon>
        <taxon>Alphaproteobacteria</taxon>
        <taxon>Sphingomonadales</taxon>
        <taxon>Erythrobacteraceae</taxon>
        <taxon>Qipengyuania</taxon>
    </lineage>
</organism>
<dbReference type="EMBL" id="VCAO01000002">
    <property type="protein sequence ID" value="TMM48785.1"/>
    <property type="molecule type" value="Genomic_DNA"/>
</dbReference>
<dbReference type="RefSeq" id="WP_138616648.1">
    <property type="nucleotide sequence ID" value="NZ_VCAO01000002.1"/>
</dbReference>
<name>A0A5S3P6N9_9SPHN</name>
<accession>A0A5S3P6N9</accession>
<feature type="domain" description="Deacetylase PdaC" evidence="1">
    <location>
        <begin position="53"/>
        <end position="144"/>
    </location>
</feature>
<evidence type="ECO:0000313" key="3">
    <source>
        <dbReference type="Proteomes" id="UP000309668"/>
    </source>
</evidence>
<reference evidence="2 3" key="1">
    <citation type="submission" date="2019-05" db="EMBL/GenBank/DDBJ databases">
        <title>Erythrobacter marisflavi sp. nov., isolated from isolated from water of an estuary environment.</title>
        <authorList>
            <person name="Yoon J.-H."/>
        </authorList>
    </citation>
    <scope>NUCLEOTIDE SEQUENCE [LARGE SCALE GENOMIC DNA]</scope>
    <source>
        <strain evidence="2 3">KEM-5</strain>
    </source>
</reference>
<keyword evidence="3" id="KW-1185">Reference proteome</keyword>
<evidence type="ECO:0000313" key="2">
    <source>
        <dbReference type="EMBL" id="TMM48785.1"/>
    </source>
</evidence>
<proteinExistence type="predicted"/>
<dbReference type="InterPro" id="IPR025303">
    <property type="entry name" value="PdaC"/>
</dbReference>
<comment type="caution">
    <text evidence="2">The sequence shown here is derived from an EMBL/GenBank/DDBJ whole genome shotgun (WGS) entry which is preliminary data.</text>
</comment>
<sequence>MHPRLFLIPLLVSSAGCSDAGEYGDAVGVDQAAATASAEASASSAKGKARNVSEETDAYFFEYSYPAEVGAYPELKAELDRQLEAERAQLVKDTAQWKAEAEAEGFEFRAHSSNLEWKVVADIPGWLSLSGDASSYTGGAHGNYGTVGLVYDKQAKTIREAIDLFRSPTAFWQSVSAKFCEKLDAERAKRRGEPVDPNDETFGTCPPIDDLVLLLGSSNGKVFDRVGIIANPYVAGAYAEGLYEIDLDVDARMVDAVKPEFASAFTIHR</sequence>
<dbReference type="Gene3D" id="3.30.565.40">
    <property type="entry name" value="Fervidobacterium nodosum Rt17-B1 like"/>
    <property type="match status" value="1"/>
</dbReference>
<gene>
    <name evidence="2" type="ORF">FEV51_05155</name>
</gene>
<evidence type="ECO:0000259" key="1">
    <source>
        <dbReference type="Pfam" id="PF13739"/>
    </source>
</evidence>
<dbReference type="AlphaFoldDB" id="A0A5S3P6N9"/>
<dbReference type="OrthoDB" id="4760806at2"/>
<dbReference type="PROSITE" id="PS51257">
    <property type="entry name" value="PROKAR_LIPOPROTEIN"/>
    <property type="match status" value="1"/>
</dbReference>
<protein>
    <submittedName>
        <fullName evidence="2">DUF4163 domain-containing protein</fullName>
    </submittedName>
</protein>
<dbReference type="Pfam" id="PF13739">
    <property type="entry name" value="PdaC"/>
    <property type="match status" value="1"/>
</dbReference>